<dbReference type="Gene3D" id="2.40.170.20">
    <property type="entry name" value="TonB-dependent receptor, beta-barrel domain"/>
    <property type="match status" value="1"/>
</dbReference>
<dbReference type="InterPro" id="IPR000531">
    <property type="entry name" value="Beta-barrel_TonB"/>
</dbReference>
<dbReference type="InterPro" id="IPR036942">
    <property type="entry name" value="Beta-barrel_TonB_sf"/>
</dbReference>
<evidence type="ECO:0000256" key="2">
    <source>
        <dbReference type="ARBA" id="ARBA00022448"/>
    </source>
</evidence>
<keyword evidence="6" id="KW-0408">Iron</keyword>
<evidence type="ECO:0000256" key="12">
    <source>
        <dbReference type="RuleBase" id="RU003357"/>
    </source>
</evidence>
<keyword evidence="17" id="KW-1185">Reference proteome</keyword>
<dbReference type="EMBL" id="JACICY010000001">
    <property type="protein sequence ID" value="MBB3859313.1"/>
    <property type="molecule type" value="Genomic_DNA"/>
</dbReference>
<evidence type="ECO:0000256" key="4">
    <source>
        <dbReference type="ARBA" id="ARBA00022496"/>
    </source>
</evidence>
<evidence type="ECO:0000256" key="1">
    <source>
        <dbReference type="ARBA" id="ARBA00004571"/>
    </source>
</evidence>
<evidence type="ECO:0000313" key="17">
    <source>
        <dbReference type="Proteomes" id="UP000562395"/>
    </source>
</evidence>
<evidence type="ECO:0000256" key="8">
    <source>
        <dbReference type="ARBA" id="ARBA00023077"/>
    </source>
</evidence>
<dbReference type="AlphaFoldDB" id="A0A7W5ZSQ5"/>
<dbReference type="InterPro" id="IPR039426">
    <property type="entry name" value="TonB-dep_rcpt-like"/>
</dbReference>
<dbReference type="InterPro" id="IPR012910">
    <property type="entry name" value="Plug_dom"/>
</dbReference>
<dbReference type="Pfam" id="PF00593">
    <property type="entry name" value="TonB_dep_Rec_b-barrel"/>
    <property type="match status" value="1"/>
</dbReference>
<dbReference type="PANTHER" id="PTHR32552:SF81">
    <property type="entry name" value="TONB-DEPENDENT OUTER MEMBRANE RECEPTOR"/>
    <property type="match status" value="1"/>
</dbReference>
<keyword evidence="2 11" id="KW-0813">Transport</keyword>
<comment type="caution">
    <text evidence="16">The sequence shown here is derived from an EMBL/GenBank/DDBJ whole genome shotgun (WGS) entry which is preliminary data.</text>
</comment>
<keyword evidence="7" id="KW-0406">Ion transport</keyword>
<evidence type="ECO:0000256" key="10">
    <source>
        <dbReference type="ARBA" id="ARBA00023237"/>
    </source>
</evidence>
<keyword evidence="3 11" id="KW-1134">Transmembrane beta strand</keyword>
<keyword evidence="4" id="KW-0410">Iron transport</keyword>
<reference evidence="16 17" key="1">
    <citation type="submission" date="2020-08" db="EMBL/GenBank/DDBJ databases">
        <title>Genomic Encyclopedia of Type Strains, Phase IV (KMG-IV): sequencing the most valuable type-strain genomes for metagenomic binning, comparative biology and taxonomic classification.</title>
        <authorList>
            <person name="Goeker M."/>
        </authorList>
    </citation>
    <scope>NUCLEOTIDE SEQUENCE [LARGE SCALE GENOMIC DNA]</scope>
    <source>
        <strain evidence="16 17">DSM 14552</strain>
    </source>
</reference>
<comment type="similarity">
    <text evidence="11 12">Belongs to the TonB-dependent receptor family.</text>
</comment>
<evidence type="ECO:0000313" key="16">
    <source>
        <dbReference type="EMBL" id="MBB3859313.1"/>
    </source>
</evidence>
<gene>
    <name evidence="16" type="ORF">GGQ88_000553</name>
</gene>
<evidence type="ECO:0000256" key="3">
    <source>
        <dbReference type="ARBA" id="ARBA00022452"/>
    </source>
</evidence>
<dbReference type="GO" id="GO:0009279">
    <property type="term" value="C:cell outer membrane"/>
    <property type="evidence" value="ECO:0007669"/>
    <property type="project" value="UniProtKB-SubCell"/>
</dbReference>
<evidence type="ECO:0000256" key="6">
    <source>
        <dbReference type="ARBA" id="ARBA00023004"/>
    </source>
</evidence>
<sequence length="749" mass="81691">MSAAYGQDQKQERNDFQSPVNTDEIIVSARRRDEKLIDVPASITAYSSDYLETQNIENFTDYATRIPNLSFQYGQGGNLLWGGSRETTIRGVAGSGTTAYYINDTPVPSSVSPLTLNLDRIEVLKGPQGTLFGASSMGGNLRFITRKPSLTENSGALEVQGAGTKLGGFDFDGNAQSNFILVPDRIGLDVAAGYTVDSGFITTRFPDASGKLSTRKGQGRSEVLAGSATLRIKLTDTLEASINGIGQDSKLHGFPATYFPLPGYQPVSYTVDRDQDVQEFSNDRWGIGSLVLNYAGDGFSIVSSTSYFSRRIEEREDNSEGSITYFADAEPDIDFTNSKIYSDTIATTRLFTHEDRISVDEGAILPGVSAILGVYFQKEHVRTNMPEVIVPALTEAGIQPDYLGASNLVNRNRDVALFGEVYYKILSKLNITLGLRKYWINQKTDAAIDTGYLFFPDGFSDNPELKNRQTGFIPKAVVSYKLDDGGTIYASASKGFRVGGSEQSLPDICSADLANLGVDQEQLRQYKSDTLWSYEVGAKGRLADGRLSASVAAFQINWSNIQQTIFLPSCTLSVTTNGGKARIRGGEFEVSGRPFAGVPLSIQLGLGYTDGVLQEPGVLPQPANSPLPLVPRWTGTISGYYEAPISNSLQLFMAADYSYTSSVKVSDGNSGFYTRKPLNFVNANAGLSFGSSQVMVFVKNLFDKRLNFGNQPSSGFERQELLDDGSYQRLPRGIVSRPRQIGVQYQFSF</sequence>
<keyword evidence="10 11" id="KW-0998">Cell outer membrane</keyword>
<name>A0A7W5ZSQ5_9SPHN</name>
<accession>A0A7W5ZSQ5</accession>
<feature type="domain" description="TonB-dependent receptor plug" evidence="15">
    <location>
        <begin position="36"/>
        <end position="139"/>
    </location>
</feature>
<evidence type="ECO:0000259" key="15">
    <source>
        <dbReference type="Pfam" id="PF07715"/>
    </source>
</evidence>
<dbReference type="PROSITE" id="PS52016">
    <property type="entry name" value="TONB_DEPENDENT_REC_3"/>
    <property type="match status" value="1"/>
</dbReference>
<organism evidence="16 17">
    <name type="scientific">Novosphingobium hassiacum</name>
    <dbReference type="NCBI Taxonomy" id="173676"/>
    <lineage>
        <taxon>Bacteria</taxon>
        <taxon>Pseudomonadati</taxon>
        <taxon>Pseudomonadota</taxon>
        <taxon>Alphaproteobacteria</taxon>
        <taxon>Sphingomonadales</taxon>
        <taxon>Sphingomonadaceae</taxon>
        <taxon>Novosphingobium</taxon>
    </lineage>
</organism>
<evidence type="ECO:0000256" key="7">
    <source>
        <dbReference type="ARBA" id="ARBA00023065"/>
    </source>
</evidence>
<evidence type="ECO:0000256" key="9">
    <source>
        <dbReference type="ARBA" id="ARBA00023136"/>
    </source>
</evidence>
<evidence type="ECO:0000256" key="13">
    <source>
        <dbReference type="SAM" id="MobiDB-lite"/>
    </source>
</evidence>
<keyword evidence="8 12" id="KW-0798">TonB box</keyword>
<dbReference type="RefSeq" id="WP_221214461.1">
    <property type="nucleotide sequence ID" value="NZ_JACICY010000001.1"/>
</dbReference>
<evidence type="ECO:0000259" key="14">
    <source>
        <dbReference type="Pfam" id="PF00593"/>
    </source>
</evidence>
<dbReference type="SUPFAM" id="SSF56935">
    <property type="entry name" value="Porins"/>
    <property type="match status" value="1"/>
</dbReference>
<comment type="subcellular location">
    <subcellularLocation>
        <location evidence="1 11">Cell outer membrane</location>
        <topology evidence="1 11">Multi-pass membrane protein</topology>
    </subcellularLocation>
</comment>
<keyword evidence="9 11" id="KW-0472">Membrane</keyword>
<dbReference type="Proteomes" id="UP000562395">
    <property type="component" value="Unassembled WGS sequence"/>
</dbReference>
<keyword evidence="5 11" id="KW-0812">Transmembrane</keyword>
<evidence type="ECO:0000256" key="11">
    <source>
        <dbReference type="PROSITE-ProRule" id="PRU01360"/>
    </source>
</evidence>
<evidence type="ECO:0000256" key="5">
    <source>
        <dbReference type="ARBA" id="ARBA00022692"/>
    </source>
</evidence>
<proteinExistence type="inferred from homology"/>
<feature type="region of interest" description="Disordered" evidence="13">
    <location>
        <begin position="1"/>
        <end position="21"/>
    </location>
</feature>
<keyword evidence="16" id="KW-0675">Receptor</keyword>
<dbReference type="PANTHER" id="PTHR32552">
    <property type="entry name" value="FERRICHROME IRON RECEPTOR-RELATED"/>
    <property type="match status" value="1"/>
</dbReference>
<dbReference type="GO" id="GO:0006826">
    <property type="term" value="P:iron ion transport"/>
    <property type="evidence" value="ECO:0007669"/>
    <property type="project" value="UniProtKB-KW"/>
</dbReference>
<dbReference type="Pfam" id="PF07715">
    <property type="entry name" value="Plug"/>
    <property type="match status" value="1"/>
</dbReference>
<protein>
    <submittedName>
        <fullName evidence="16">Outer membrane receptor protein involved in Fe transport</fullName>
    </submittedName>
</protein>
<feature type="domain" description="TonB-dependent receptor-like beta-barrel" evidence="14">
    <location>
        <begin position="255"/>
        <end position="701"/>
    </location>
</feature>